<dbReference type="Proteomes" id="UP000324222">
    <property type="component" value="Unassembled WGS sequence"/>
</dbReference>
<gene>
    <name evidence="2" type="ORF">E2C01_080688</name>
</gene>
<sequence>MWNESDEGNVETSNHFYSPLPSILFSSSVFPSRSHVTHLSMLVTMVGLSVSVIETPADFDLVESLMRVEVTSIHSAASAPPESQRYDAELTHLRGLKDSKR</sequence>
<protein>
    <submittedName>
        <fullName evidence="2">Uncharacterized protein</fullName>
    </submittedName>
</protein>
<comment type="caution">
    <text evidence="2">The sequence shown here is derived from an EMBL/GenBank/DDBJ whole genome shotgun (WGS) entry which is preliminary data.</text>
</comment>
<keyword evidence="3" id="KW-1185">Reference proteome</keyword>
<dbReference type="AlphaFoldDB" id="A0A5B7IUP8"/>
<dbReference type="EMBL" id="VSRR010069884">
    <property type="protein sequence ID" value="MPC85889.1"/>
    <property type="molecule type" value="Genomic_DNA"/>
</dbReference>
<evidence type="ECO:0000313" key="3">
    <source>
        <dbReference type="Proteomes" id="UP000324222"/>
    </source>
</evidence>
<name>A0A5B7IUP8_PORTR</name>
<feature type="compositionally biased region" description="Basic and acidic residues" evidence="1">
    <location>
        <begin position="84"/>
        <end position="101"/>
    </location>
</feature>
<reference evidence="2 3" key="1">
    <citation type="submission" date="2019-05" db="EMBL/GenBank/DDBJ databases">
        <title>Another draft genome of Portunus trituberculatus and its Hox gene families provides insights of decapod evolution.</title>
        <authorList>
            <person name="Jeong J.-H."/>
            <person name="Song I."/>
            <person name="Kim S."/>
            <person name="Choi T."/>
            <person name="Kim D."/>
            <person name="Ryu S."/>
            <person name="Kim W."/>
        </authorList>
    </citation>
    <scope>NUCLEOTIDE SEQUENCE [LARGE SCALE GENOMIC DNA]</scope>
    <source>
        <tissue evidence="2">Muscle</tissue>
    </source>
</reference>
<proteinExistence type="predicted"/>
<feature type="region of interest" description="Disordered" evidence="1">
    <location>
        <begin position="74"/>
        <end position="101"/>
    </location>
</feature>
<organism evidence="2 3">
    <name type="scientific">Portunus trituberculatus</name>
    <name type="common">Swimming crab</name>
    <name type="synonym">Neptunus trituberculatus</name>
    <dbReference type="NCBI Taxonomy" id="210409"/>
    <lineage>
        <taxon>Eukaryota</taxon>
        <taxon>Metazoa</taxon>
        <taxon>Ecdysozoa</taxon>
        <taxon>Arthropoda</taxon>
        <taxon>Crustacea</taxon>
        <taxon>Multicrustacea</taxon>
        <taxon>Malacostraca</taxon>
        <taxon>Eumalacostraca</taxon>
        <taxon>Eucarida</taxon>
        <taxon>Decapoda</taxon>
        <taxon>Pleocyemata</taxon>
        <taxon>Brachyura</taxon>
        <taxon>Eubrachyura</taxon>
        <taxon>Portunoidea</taxon>
        <taxon>Portunidae</taxon>
        <taxon>Portuninae</taxon>
        <taxon>Portunus</taxon>
    </lineage>
</organism>
<evidence type="ECO:0000313" key="2">
    <source>
        <dbReference type="EMBL" id="MPC85889.1"/>
    </source>
</evidence>
<evidence type="ECO:0000256" key="1">
    <source>
        <dbReference type="SAM" id="MobiDB-lite"/>
    </source>
</evidence>
<accession>A0A5B7IUP8</accession>